<dbReference type="Proteomes" id="UP000199433">
    <property type="component" value="Unassembled WGS sequence"/>
</dbReference>
<dbReference type="InterPro" id="IPR036444">
    <property type="entry name" value="PLipase_A2_dom_sf"/>
</dbReference>
<keyword evidence="1" id="KW-0732">Signal</keyword>
<keyword evidence="4" id="KW-1185">Reference proteome</keyword>
<dbReference type="GO" id="GO:0006644">
    <property type="term" value="P:phospholipid metabolic process"/>
    <property type="evidence" value="ECO:0007669"/>
    <property type="project" value="InterPro"/>
</dbReference>
<reference evidence="4" key="1">
    <citation type="submission" date="2016-10" db="EMBL/GenBank/DDBJ databases">
        <authorList>
            <person name="Varghese N."/>
            <person name="Submissions S."/>
        </authorList>
    </citation>
    <scope>NUCLEOTIDE SEQUENCE [LARGE SCALE GENOMIC DNA]</scope>
    <source>
        <strain evidence="4">DSM 19181</strain>
    </source>
</reference>
<dbReference type="GO" id="GO:0004623">
    <property type="term" value="F:phospholipase A2 activity"/>
    <property type="evidence" value="ECO:0007669"/>
    <property type="project" value="InterPro"/>
</dbReference>
<dbReference type="EMBL" id="FNFK01000027">
    <property type="protein sequence ID" value="SDK38817.1"/>
    <property type="molecule type" value="Genomic_DNA"/>
</dbReference>
<dbReference type="GO" id="GO:0050482">
    <property type="term" value="P:arachidonate secretion"/>
    <property type="evidence" value="ECO:0007669"/>
    <property type="project" value="InterPro"/>
</dbReference>
<dbReference type="SUPFAM" id="SSF48619">
    <property type="entry name" value="Phospholipase A2, PLA2"/>
    <property type="match status" value="1"/>
</dbReference>
<feature type="chain" id="PRO_5011523799" evidence="1">
    <location>
        <begin position="30"/>
        <end position="182"/>
    </location>
</feature>
<dbReference type="RefSeq" id="WP_143009207.1">
    <property type="nucleotide sequence ID" value="NZ_FNFK01000027.1"/>
</dbReference>
<dbReference type="OrthoDB" id="5125543at2"/>
<gene>
    <name evidence="3" type="ORF">SAMN04488098_102715</name>
</gene>
<dbReference type="Gene3D" id="1.20.90.10">
    <property type="entry name" value="Phospholipase A2 domain"/>
    <property type="match status" value="1"/>
</dbReference>
<evidence type="ECO:0000259" key="2">
    <source>
        <dbReference type="Pfam" id="PF00068"/>
    </source>
</evidence>
<dbReference type="AlphaFoldDB" id="A0A1G9BHB1"/>
<evidence type="ECO:0000256" key="1">
    <source>
        <dbReference type="SAM" id="SignalP"/>
    </source>
</evidence>
<dbReference type="STRING" id="426701.SAMN04488098_102715"/>
<dbReference type="InterPro" id="IPR016090">
    <property type="entry name" value="PLA2-like_dom"/>
</dbReference>
<sequence>MKMKNIILMFMPIVFGFIFLIGGTSTAHAQGDTQGDIDLEIYEQYIYYSDEEELSLFDVEAAIENGLNKDEARSLGLAFNSLSREYKEKPVNDIDTITTYSLNPTTYGNWCGKGQNGRTPIDNLDWACARHDACYAQRGWGNSACDRIFVSELRAVKNNSTQWNRLSFFGKTYLNAAILLFS</sequence>
<evidence type="ECO:0000313" key="3">
    <source>
        <dbReference type="EMBL" id="SDK38817.1"/>
    </source>
</evidence>
<name>A0A1G9BHB1_9LACT</name>
<feature type="domain" description="Phospholipase A2-like central" evidence="2">
    <location>
        <begin position="102"/>
        <end position="151"/>
    </location>
</feature>
<feature type="signal peptide" evidence="1">
    <location>
        <begin position="1"/>
        <end position="29"/>
    </location>
</feature>
<accession>A0A1G9BHB1</accession>
<organism evidence="3 4">
    <name type="scientific">Alkalibacterium thalassium</name>
    <dbReference type="NCBI Taxonomy" id="426701"/>
    <lineage>
        <taxon>Bacteria</taxon>
        <taxon>Bacillati</taxon>
        <taxon>Bacillota</taxon>
        <taxon>Bacilli</taxon>
        <taxon>Lactobacillales</taxon>
        <taxon>Carnobacteriaceae</taxon>
        <taxon>Alkalibacterium</taxon>
    </lineage>
</organism>
<protein>
    <submittedName>
        <fullName evidence="3">Phospholipase A2</fullName>
    </submittedName>
</protein>
<proteinExistence type="predicted"/>
<evidence type="ECO:0000313" key="4">
    <source>
        <dbReference type="Proteomes" id="UP000199433"/>
    </source>
</evidence>
<dbReference type="Pfam" id="PF00068">
    <property type="entry name" value="Phospholip_A2_1"/>
    <property type="match status" value="1"/>
</dbReference>